<keyword evidence="2" id="KW-1185">Reference proteome</keyword>
<evidence type="ECO:0000313" key="2">
    <source>
        <dbReference type="Proteomes" id="UP001465976"/>
    </source>
</evidence>
<evidence type="ECO:0008006" key="3">
    <source>
        <dbReference type="Google" id="ProtNLM"/>
    </source>
</evidence>
<reference evidence="1 2" key="1">
    <citation type="submission" date="2024-02" db="EMBL/GenBank/DDBJ databases">
        <title>A draft genome for the cacao thread blight pathogen Marasmius crinis-equi.</title>
        <authorList>
            <person name="Cohen S.P."/>
            <person name="Baruah I.K."/>
            <person name="Amoako-Attah I."/>
            <person name="Bukari Y."/>
            <person name="Meinhardt L.W."/>
            <person name="Bailey B.A."/>
        </authorList>
    </citation>
    <scope>NUCLEOTIDE SEQUENCE [LARGE SCALE GENOMIC DNA]</scope>
    <source>
        <strain evidence="1 2">GH-76</strain>
    </source>
</reference>
<sequence>MVHGVVKSFKLGRATIDDVVNNVQYMLGFSFLMSERTTVDRFSEASQFYPTLQQIQRSEMEDIRNLWTICLYARDIYRAAQVSSRAWS</sequence>
<proteinExistence type="predicted"/>
<comment type="caution">
    <text evidence="1">The sequence shown here is derived from an EMBL/GenBank/DDBJ whole genome shotgun (WGS) entry which is preliminary data.</text>
</comment>
<organism evidence="1 2">
    <name type="scientific">Marasmius crinis-equi</name>
    <dbReference type="NCBI Taxonomy" id="585013"/>
    <lineage>
        <taxon>Eukaryota</taxon>
        <taxon>Fungi</taxon>
        <taxon>Dikarya</taxon>
        <taxon>Basidiomycota</taxon>
        <taxon>Agaricomycotina</taxon>
        <taxon>Agaricomycetes</taxon>
        <taxon>Agaricomycetidae</taxon>
        <taxon>Agaricales</taxon>
        <taxon>Marasmiineae</taxon>
        <taxon>Marasmiaceae</taxon>
        <taxon>Marasmius</taxon>
    </lineage>
</organism>
<accession>A0ABR3EK42</accession>
<dbReference type="Proteomes" id="UP001465976">
    <property type="component" value="Unassembled WGS sequence"/>
</dbReference>
<dbReference type="EMBL" id="JBAHYK010003776">
    <property type="protein sequence ID" value="KAL0563215.1"/>
    <property type="molecule type" value="Genomic_DNA"/>
</dbReference>
<protein>
    <recommendedName>
        <fullName evidence="3">Tn3 transposase DDE domain-containing protein</fullName>
    </recommendedName>
</protein>
<name>A0ABR3EK42_9AGAR</name>
<gene>
    <name evidence="1" type="ORF">V5O48_018859</name>
</gene>
<evidence type="ECO:0000313" key="1">
    <source>
        <dbReference type="EMBL" id="KAL0563215.1"/>
    </source>
</evidence>